<organism evidence="1">
    <name type="scientific">marine sediment metagenome</name>
    <dbReference type="NCBI Taxonomy" id="412755"/>
    <lineage>
        <taxon>unclassified sequences</taxon>
        <taxon>metagenomes</taxon>
        <taxon>ecological metagenomes</taxon>
    </lineage>
</organism>
<dbReference type="EMBL" id="LAZR01005838">
    <property type="protein sequence ID" value="KKM96761.1"/>
    <property type="molecule type" value="Genomic_DNA"/>
</dbReference>
<comment type="caution">
    <text evidence="1">The sequence shown here is derived from an EMBL/GenBank/DDBJ whole genome shotgun (WGS) entry which is preliminary data.</text>
</comment>
<dbReference type="AlphaFoldDB" id="A0A0F9MBV0"/>
<sequence length="72" mass="8170">MGASLEEQRPLLSQNLQFLLRSSLVSVVIPFFLSEAWLEVVDDFDFDFVALLYNETQSNVNRDSISVEWGGS</sequence>
<protein>
    <submittedName>
        <fullName evidence="1">Uncharacterized protein</fullName>
    </submittedName>
</protein>
<name>A0A0F9MBV0_9ZZZZ</name>
<proteinExistence type="predicted"/>
<reference evidence="1" key="1">
    <citation type="journal article" date="2015" name="Nature">
        <title>Complex archaea that bridge the gap between prokaryotes and eukaryotes.</title>
        <authorList>
            <person name="Spang A."/>
            <person name="Saw J.H."/>
            <person name="Jorgensen S.L."/>
            <person name="Zaremba-Niedzwiedzka K."/>
            <person name="Martijn J."/>
            <person name="Lind A.E."/>
            <person name="van Eijk R."/>
            <person name="Schleper C."/>
            <person name="Guy L."/>
            <person name="Ettema T.J."/>
        </authorList>
    </citation>
    <scope>NUCLEOTIDE SEQUENCE</scope>
</reference>
<accession>A0A0F9MBV0</accession>
<evidence type="ECO:0000313" key="1">
    <source>
        <dbReference type="EMBL" id="KKM96761.1"/>
    </source>
</evidence>
<gene>
    <name evidence="1" type="ORF">LCGC14_1174980</name>
</gene>